<gene>
    <name evidence="2" type="ORF">QBZ16_002626</name>
</gene>
<sequence length="163" mass="16653">MSVATPPESPALGEHSQLALGRKLTVLRTLPAVVVLGNDPDSPSPSSSGSGDVQRRISHIVAGHHVHFTKIKRQMGNINGEGLGVNSVGELSDLAAENSMPTPSSGLPAAGVARGAPAATPAPCTPVVPVEALALDVSAFSSPCLPPIRTRVPVERRSSLPLL</sequence>
<evidence type="ECO:0000313" key="3">
    <source>
        <dbReference type="Proteomes" id="UP001255856"/>
    </source>
</evidence>
<evidence type="ECO:0000256" key="1">
    <source>
        <dbReference type="SAM" id="MobiDB-lite"/>
    </source>
</evidence>
<name>A0AAD9II79_PROWI</name>
<comment type="caution">
    <text evidence="2">The sequence shown here is derived from an EMBL/GenBank/DDBJ whole genome shotgun (WGS) entry which is preliminary data.</text>
</comment>
<reference evidence="2" key="1">
    <citation type="submission" date="2021-01" db="EMBL/GenBank/DDBJ databases">
        <authorList>
            <person name="Eckstrom K.M.E."/>
        </authorList>
    </citation>
    <scope>NUCLEOTIDE SEQUENCE</scope>
    <source>
        <strain evidence="2">UVCC 0001</strain>
    </source>
</reference>
<evidence type="ECO:0000313" key="2">
    <source>
        <dbReference type="EMBL" id="KAK2078936.1"/>
    </source>
</evidence>
<accession>A0AAD9II79</accession>
<keyword evidence="3" id="KW-1185">Reference proteome</keyword>
<protein>
    <submittedName>
        <fullName evidence="2">Uncharacterized protein</fullName>
    </submittedName>
</protein>
<feature type="compositionally biased region" description="Low complexity" evidence="1">
    <location>
        <begin position="108"/>
        <end position="121"/>
    </location>
</feature>
<dbReference type="EMBL" id="JASFZW010000003">
    <property type="protein sequence ID" value="KAK2078936.1"/>
    <property type="molecule type" value="Genomic_DNA"/>
</dbReference>
<dbReference type="Proteomes" id="UP001255856">
    <property type="component" value="Unassembled WGS sequence"/>
</dbReference>
<dbReference type="AlphaFoldDB" id="A0AAD9II79"/>
<feature type="region of interest" description="Disordered" evidence="1">
    <location>
        <begin position="97"/>
        <end position="121"/>
    </location>
</feature>
<organism evidence="2 3">
    <name type="scientific">Prototheca wickerhamii</name>
    <dbReference type="NCBI Taxonomy" id="3111"/>
    <lineage>
        <taxon>Eukaryota</taxon>
        <taxon>Viridiplantae</taxon>
        <taxon>Chlorophyta</taxon>
        <taxon>core chlorophytes</taxon>
        <taxon>Trebouxiophyceae</taxon>
        <taxon>Chlorellales</taxon>
        <taxon>Chlorellaceae</taxon>
        <taxon>Prototheca</taxon>
    </lineage>
</organism>
<proteinExistence type="predicted"/>